<sequence>MKIEGLISPASPKALISGLEKELKIKIVKLELTDTSSGWPELVIQFDSNSVSIDKIEKTIKSIEDPAGHNYKVHKGPLQSNAALTEEEMKSIAKLGPVTEAFPQLTNPMTV</sequence>
<accession>A0A383DHK1</accession>
<evidence type="ECO:0008006" key="2">
    <source>
        <dbReference type="Google" id="ProtNLM"/>
    </source>
</evidence>
<dbReference type="EMBL" id="UINC01217271">
    <property type="protein sequence ID" value="SVE43800.1"/>
    <property type="molecule type" value="Genomic_DNA"/>
</dbReference>
<reference evidence="1" key="1">
    <citation type="submission" date="2018-05" db="EMBL/GenBank/DDBJ databases">
        <authorList>
            <person name="Lanie J.A."/>
            <person name="Ng W.-L."/>
            <person name="Kazmierczak K.M."/>
            <person name="Andrzejewski T.M."/>
            <person name="Davidsen T.M."/>
            <person name="Wayne K.J."/>
            <person name="Tettelin H."/>
            <person name="Glass J.I."/>
            <person name="Rusch D."/>
            <person name="Podicherti R."/>
            <person name="Tsui H.-C.T."/>
            <person name="Winkler M.E."/>
        </authorList>
    </citation>
    <scope>NUCLEOTIDE SEQUENCE</scope>
</reference>
<organism evidence="1">
    <name type="scientific">marine metagenome</name>
    <dbReference type="NCBI Taxonomy" id="408172"/>
    <lineage>
        <taxon>unclassified sequences</taxon>
        <taxon>metagenomes</taxon>
        <taxon>ecological metagenomes</taxon>
    </lineage>
</organism>
<protein>
    <recommendedName>
        <fullName evidence="2">HMA domain-containing protein</fullName>
    </recommendedName>
</protein>
<name>A0A383DHK1_9ZZZZ</name>
<dbReference type="AlphaFoldDB" id="A0A383DHK1"/>
<evidence type="ECO:0000313" key="1">
    <source>
        <dbReference type="EMBL" id="SVE43800.1"/>
    </source>
</evidence>
<feature type="non-terminal residue" evidence="1">
    <location>
        <position position="111"/>
    </location>
</feature>
<gene>
    <name evidence="1" type="ORF">METZ01_LOCUS496654</name>
</gene>
<proteinExistence type="predicted"/>